<comment type="caution">
    <text evidence="4">The sequence shown here is derived from an EMBL/GenBank/DDBJ whole genome shotgun (WGS) entry which is preliminary data.</text>
</comment>
<dbReference type="GO" id="GO:0008021">
    <property type="term" value="C:synaptic vesicle"/>
    <property type="evidence" value="ECO:0007669"/>
    <property type="project" value="TreeGrafter"/>
</dbReference>
<dbReference type="PANTHER" id="PTHR31108">
    <property type="entry name" value="TUMOR PROTEIN P63-REGULATED GENE 1-LIKE PROTEIN"/>
    <property type="match status" value="1"/>
</dbReference>
<evidence type="ECO:0000313" key="4">
    <source>
        <dbReference type="EMBL" id="KAG8505450.1"/>
    </source>
</evidence>
<sequence>KWACARRPLPARRGAGASVPAAGRGQWRTTVGDEPIARAGAHGRGRVRGGLPSGANRGGPRAGRGGAGRGGAAEGPAESAAATAAASGPGSGAAAGAAMLQLRDTVDSAGTSPTALLAAGEEVGAGGGAGGGRAAGSPLRQTLWPLSVRDPTRRARVKEYFVFRPGTIEQAVEEIRVVVRPVEDGDIQGVWLLTEYAGGPGAQRGCGGASGCECPAGREAGRAVAEARVCRVDHWNNEKERLVLLTDQALLICKYDFISLQCQQVVRVALDAVDTISFGEFQFPPKSLNKREGSGLRVQWDRQSRPSFLNRWNPWSTNVPYTTFIEHPMAGADEKTASLCQLESFKALLIQAVKKAQKASPLPGQASGVLVLERPLLIETYVGLMSFINNEAKLGYSMTRGKIGF</sequence>
<evidence type="ECO:0000256" key="1">
    <source>
        <dbReference type="ARBA" id="ARBA00009163"/>
    </source>
</evidence>
<dbReference type="AlphaFoldDB" id="A0A8J5ZUN7"/>
<feature type="domain" description="HSac2" evidence="3">
    <location>
        <begin position="162"/>
        <end position="370"/>
    </location>
</feature>
<protein>
    <submittedName>
        <fullName evidence="4">Tumor protein p63-regulated gene 1-like protein</fullName>
    </submittedName>
</protein>
<dbReference type="InterPro" id="IPR022158">
    <property type="entry name" value="Inositol_phosphatase"/>
</dbReference>
<keyword evidence="5" id="KW-1185">Reference proteome</keyword>
<dbReference type="Proteomes" id="UP000700334">
    <property type="component" value="Unassembled WGS sequence"/>
</dbReference>
<evidence type="ECO:0000259" key="3">
    <source>
        <dbReference type="PROSITE" id="PS51791"/>
    </source>
</evidence>
<dbReference type="OrthoDB" id="10012704at2759"/>
<dbReference type="InterPro" id="IPR040242">
    <property type="entry name" value="TPRG1-like"/>
</dbReference>
<evidence type="ECO:0000313" key="5">
    <source>
        <dbReference type="Proteomes" id="UP000700334"/>
    </source>
</evidence>
<dbReference type="PANTHER" id="PTHR31108:SF7">
    <property type="entry name" value="TUMOR PROTEIN P63-REGULATED GENE 1-LIKE PROTEIN"/>
    <property type="match status" value="1"/>
</dbReference>
<dbReference type="PROSITE" id="PS51791">
    <property type="entry name" value="HSAC2"/>
    <property type="match status" value="1"/>
</dbReference>
<dbReference type="InterPro" id="IPR034753">
    <property type="entry name" value="hSac2"/>
</dbReference>
<feature type="compositionally biased region" description="Gly residues" evidence="2">
    <location>
        <begin position="56"/>
        <end position="73"/>
    </location>
</feature>
<feature type="compositionally biased region" description="Low complexity" evidence="2">
    <location>
        <begin position="74"/>
        <end position="93"/>
    </location>
</feature>
<feature type="non-terminal residue" evidence="4">
    <location>
        <position position="1"/>
    </location>
</feature>
<proteinExistence type="inferred from homology"/>
<dbReference type="Pfam" id="PF12456">
    <property type="entry name" value="hSac2"/>
    <property type="match status" value="1"/>
</dbReference>
<feature type="region of interest" description="Disordered" evidence="2">
    <location>
        <begin position="1"/>
        <end position="93"/>
    </location>
</feature>
<reference evidence="4" key="1">
    <citation type="journal article" date="2021" name="Evol. Appl.">
        <title>The genome of the Pyrenean desman and the effects of bottlenecks and inbreeding on the genomic landscape of an endangered species.</title>
        <authorList>
            <person name="Escoda L."/>
            <person name="Castresana J."/>
        </authorList>
    </citation>
    <scope>NUCLEOTIDE SEQUENCE</scope>
    <source>
        <strain evidence="4">IBE-C5619</strain>
    </source>
</reference>
<feature type="compositionally biased region" description="Low complexity" evidence="2">
    <location>
        <begin position="1"/>
        <end position="17"/>
    </location>
</feature>
<name>A0A8J5ZUN7_GALPY</name>
<dbReference type="EMBL" id="JAGFMF010012255">
    <property type="protein sequence ID" value="KAG8505450.1"/>
    <property type="molecule type" value="Genomic_DNA"/>
</dbReference>
<comment type="similarity">
    <text evidence="1">Belongs to the TPRG1 family.</text>
</comment>
<gene>
    <name evidence="4" type="ORF">J0S82_016194</name>
</gene>
<evidence type="ECO:0000256" key="2">
    <source>
        <dbReference type="SAM" id="MobiDB-lite"/>
    </source>
</evidence>
<accession>A0A8J5ZUN7</accession>
<organism evidence="4 5">
    <name type="scientific">Galemys pyrenaicus</name>
    <name type="common">Iberian desman</name>
    <name type="synonym">Pyrenean desman</name>
    <dbReference type="NCBI Taxonomy" id="202257"/>
    <lineage>
        <taxon>Eukaryota</taxon>
        <taxon>Metazoa</taxon>
        <taxon>Chordata</taxon>
        <taxon>Craniata</taxon>
        <taxon>Vertebrata</taxon>
        <taxon>Euteleostomi</taxon>
        <taxon>Mammalia</taxon>
        <taxon>Eutheria</taxon>
        <taxon>Laurasiatheria</taxon>
        <taxon>Eulipotyphla</taxon>
        <taxon>Talpidae</taxon>
        <taxon>Galemys</taxon>
    </lineage>
</organism>